<dbReference type="InterPro" id="IPR052179">
    <property type="entry name" value="DD-CPase-like"/>
</dbReference>
<dbReference type="EMBL" id="FODH01000022">
    <property type="protein sequence ID" value="SEP11967.1"/>
    <property type="molecule type" value="Genomic_DNA"/>
</dbReference>
<dbReference type="Gene3D" id="3.30.200.180">
    <property type="match status" value="1"/>
</dbReference>
<dbReference type="PANTHER" id="PTHR34385:SF1">
    <property type="entry name" value="PEPTIDOGLYCAN L-ALANYL-D-GLUTAMATE ENDOPEPTIDASE CWLK"/>
    <property type="match status" value="1"/>
</dbReference>
<dbReference type="Proteomes" id="UP000683429">
    <property type="component" value="Chromosome"/>
</dbReference>
<dbReference type="InterPro" id="IPR009045">
    <property type="entry name" value="Zn_M74/Hedgehog-like"/>
</dbReference>
<dbReference type="GO" id="GO:0006508">
    <property type="term" value="P:proteolysis"/>
    <property type="evidence" value="ECO:0007669"/>
    <property type="project" value="InterPro"/>
</dbReference>
<keyword evidence="3" id="KW-0121">Carboxypeptidase</keyword>
<dbReference type="GO" id="GO:0004180">
    <property type="term" value="F:carboxypeptidase activity"/>
    <property type="evidence" value="ECO:0007669"/>
    <property type="project" value="UniProtKB-KW"/>
</dbReference>
<evidence type="ECO:0000313" key="2">
    <source>
        <dbReference type="EMBL" id="QWU13235.1"/>
    </source>
</evidence>
<reference evidence="3 4" key="1">
    <citation type="submission" date="2016-10" db="EMBL/GenBank/DDBJ databases">
        <authorList>
            <person name="de Groot N.N."/>
        </authorList>
    </citation>
    <scope>NUCLEOTIDE SEQUENCE [LARGE SCALE GENOMIC DNA]</scope>
    <source>
        <strain evidence="3 4">CGMCC 1.10238</strain>
    </source>
</reference>
<dbReference type="RefSeq" id="WP_063619430.1">
    <property type="nucleotide sequence ID" value="NZ_CP076607.1"/>
</dbReference>
<organism evidence="3 4">
    <name type="scientific">Paenibacillus sophorae</name>
    <dbReference type="NCBI Taxonomy" id="1333845"/>
    <lineage>
        <taxon>Bacteria</taxon>
        <taxon>Bacillati</taxon>
        <taxon>Bacillota</taxon>
        <taxon>Bacilli</taxon>
        <taxon>Bacillales</taxon>
        <taxon>Paenibacillaceae</taxon>
        <taxon>Paenibacillus</taxon>
    </lineage>
</organism>
<gene>
    <name evidence="2" type="ORF">KP014_14535</name>
    <name evidence="3" type="ORF">SAMN04487895_12230</name>
</gene>
<evidence type="ECO:0000313" key="3">
    <source>
        <dbReference type="EMBL" id="SEP11967.1"/>
    </source>
</evidence>
<dbReference type="PANTHER" id="PTHR34385">
    <property type="entry name" value="D-ALANYL-D-ALANINE CARBOXYPEPTIDASE"/>
    <property type="match status" value="1"/>
</dbReference>
<keyword evidence="3" id="KW-0378">Hydrolase</keyword>
<evidence type="ECO:0000259" key="1">
    <source>
        <dbReference type="Pfam" id="PF02557"/>
    </source>
</evidence>
<dbReference type="Gene3D" id="3.30.1380.10">
    <property type="match status" value="1"/>
</dbReference>
<accession>A0A1H8V9N9</accession>
<proteinExistence type="predicted"/>
<dbReference type="EMBL" id="CP076607">
    <property type="protein sequence ID" value="QWU13235.1"/>
    <property type="molecule type" value="Genomic_DNA"/>
</dbReference>
<protein>
    <submittedName>
        <fullName evidence="2">D-alanyl-D-alanine carboxypeptidase family protein</fullName>
    </submittedName>
    <submittedName>
        <fullName evidence="3">D-alanyl-D-alanine dipeptidase/carboxypeptidase</fullName>
    </submittedName>
</protein>
<keyword evidence="5" id="KW-1185">Reference proteome</keyword>
<keyword evidence="3" id="KW-0645">Protease</keyword>
<dbReference type="InterPro" id="IPR003709">
    <property type="entry name" value="VanY-like_core_dom"/>
</dbReference>
<reference evidence="2 5" key="2">
    <citation type="submission" date="2021-06" db="EMBL/GenBank/DDBJ databases">
        <title>Whole genome sequence of Paenibacillus sophorae DSM23020 for comparative genomics.</title>
        <authorList>
            <person name="Kim M.-J."/>
            <person name="Lee G."/>
            <person name="Shin J.-H."/>
        </authorList>
    </citation>
    <scope>NUCLEOTIDE SEQUENCE [LARGE SCALE GENOMIC DNA]</scope>
    <source>
        <strain evidence="2 5">DSM 23020</strain>
    </source>
</reference>
<dbReference type="Pfam" id="PF02557">
    <property type="entry name" value="VanY"/>
    <property type="match status" value="1"/>
</dbReference>
<dbReference type="STRING" id="1333845.SAMN04487895_12230"/>
<sequence>MKPSEAEQQHFEIRASNEEIFKGHLVLINYQNPIRRPVHTNQLASLDILPSIKQLSKGMLLEKYCLDRFHSLLEACGGIDKIIAVSAYRTKEDQSQIYKDSFIERGSEYTSKYVALPDHSEHQTGLAIDVGRLKSKIDFIAPSFPDTGIYRSFRVHAAQYGFILRYKREKESITRISHEPWHFRYVGYPHSRIMEENNLCLEEYIDFVQLYRYSGEQLTIKEENMTTKIYYVQANGETSTNIPIIKCDSYSVSGTNREGFIVTVISKNLEI</sequence>
<dbReference type="Proteomes" id="UP000198809">
    <property type="component" value="Unassembled WGS sequence"/>
</dbReference>
<evidence type="ECO:0000313" key="5">
    <source>
        <dbReference type="Proteomes" id="UP000683429"/>
    </source>
</evidence>
<dbReference type="AlphaFoldDB" id="A0A1H8V9N9"/>
<feature type="domain" description="D-alanyl-D-alanine carboxypeptidase-like core" evidence="1">
    <location>
        <begin position="60"/>
        <end position="187"/>
    </location>
</feature>
<dbReference type="SUPFAM" id="SSF55166">
    <property type="entry name" value="Hedgehog/DD-peptidase"/>
    <property type="match status" value="1"/>
</dbReference>
<dbReference type="OrthoDB" id="9792074at2"/>
<evidence type="ECO:0000313" key="4">
    <source>
        <dbReference type="Proteomes" id="UP000198809"/>
    </source>
</evidence>
<name>A0A1H8V9N9_9BACL</name>